<sequence length="32" mass="3305">MFPLGIAYFVGLVVALSVGGAMIWTIVGPVLL</sequence>
<name>A0A0F9FFC9_9ZZZZ</name>
<evidence type="ECO:0000256" key="1">
    <source>
        <dbReference type="SAM" id="Phobius"/>
    </source>
</evidence>
<keyword evidence="1" id="KW-1133">Transmembrane helix</keyword>
<accession>A0A0F9FFC9</accession>
<dbReference type="EMBL" id="LAZR01030651">
    <property type="protein sequence ID" value="KKL55965.1"/>
    <property type="molecule type" value="Genomic_DNA"/>
</dbReference>
<feature type="non-terminal residue" evidence="2">
    <location>
        <position position="32"/>
    </location>
</feature>
<keyword evidence="1" id="KW-0812">Transmembrane</keyword>
<organism evidence="2">
    <name type="scientific">marine sediment metagenome</name>
    <dbReference type="NCBI Taxonomy" id="412755"/>
    <lineage>
        <taxon>unclassified sequences</taxon>
        <taxon>metagenomes</taxon>
        <taxon>ecological metagenomes</taxon>
    </lineage>
</organism>
<protein>
    <submittedName>
        <fullName evidence="2">Uncharacterized protein</fullName>
    </submittedName>
</protein>
<reference evidence="2" key="1">
    <citation type="journal article" date="2015" name="Nature">
        <title>Complex archaea that bridge the gap between prokaryotes and eukaryotes.</title>
        <authorList>
            <person name="Spang A."/>
            <person name="Saw J.H."/>
            <person name="Jorgensen S.L."/>
            <person name="Zaremba-Niedzwiedzka K."/>
            <person name="Martijn J."/>
            <person name="Lind A.E."/>
            <person name="van Eijk R."/>
            <person name="Schleper C."/>
            <person name="Guy L."/>
            <person name="Ettema T.J."/>
        </authorList>
    </citation>
    <scope>NUCLEOTIDE SEQUENCE</scope>
</reference>
<feature type="transmembrane region" description="Helical" evidence="1">
    <location>
        <begin position="6"/>
        <end position="31"/>
    </location>
</feature>
<gene>
    <name evidence="2" type="ORF">LCGC14_2250120</name>
</gene>
<comment type="caution">
    <text evidence="2">The sequence shown here is derived from an EMBL/GenBank/DDBJ whole genome shotgun (WGS) entry which is preliminary data.</text>
</comment>
<dbReference type="AlphaFoldDB" id="A0A0F9FFC9"/>
<keyword evidence="1" id="KW-0472">Membrane</keyword>
<proteinExistence type="predicted"/>
<evidence type="ECO:0000313" key="2">
    <source>
        <dbReference type="EMBL" id="KKL55965.1"/>
    </source>
</evidence>